<protein>
    <recommendedName>
        <fullName evidence="3">Macroglobulin domain-containing protein</fullName>
    </recommendedName>
</protein>
<evidence type="ECO:0000313" key="1">
    <source>
        <dbReference type="EMBL" id="MDY7232583.1"/>
    </source>
</evidence>
<name>A0ABU5HGJ7_9BACT</name>
<accession>A0ABU5HGJ7</accession>
<gene>
    <name evidence="1" type="ORF">SYV04_39720</name>
</gene>
<dbReference type="Proteomes" id="UP001291309">
    <property type="component" value="Unassembled WGS sequence"/>
</dbReference>
<dbReference type="EMBL" id="JAXIVS010000021">
    <property type="protein sequence ID" value="MDY7232583.1"/>
    <property type="molecule type" value="Genomic_DNA"/>
</dbReference>
<keyword evidence="2" id="KW-1185">Reference proteome</keyword>
<comment type="caution">
    <text evidence="1">The sequence shown here is derived from an EMBL/GenBank/DDBJ whole genome shotgun (WGS) entry which is preliminary data.</text>
</comment>
<evidence type="ECO:0000313" key="2">
    <source>
        <dbReference type="Proteomes" id="UP001291309"/>
    </source>
</evidence>
<organism evidence="1 2">
    <name type="scientific">Hyalangium rubrum</name>
    <dbReference type="NCBI Taxonomy" id="3103134"/>
    <lineage>
        <taxon>Bacteria</taxon>
        <taxon>Pseudomonadati</taxon>
        <taxon>Myxococcota</taxon>
        <taxon>Myxococcia</taxon>
        <taxon>Myxococcales</taxon>
        <taxon>Cystobacterineae</taxon>
        <taxon>Archangiaceae</taxon>
        <taxon>Hyalangium</taxon>
    </lineage>
</organism>
<sequence>MALVRRDAAGTPVAIQAPLLSAEGAEVRPGTPQPPLSSFLVVPQPGARTVVLRANASGLQAEARYAIGPPTAGVALALEPEQPVKGRDTEAVLTVRLLQPDGTPDDSGSPPVVRANVGRVEELSRTGPGTYRARYVLPTTTYPEVAVLVALSAWPHPQSIHGAYGRILVPLAAAVPLSGEAEPDAQFSITIEGKTYGPTQAGRDGSFQLPVVVPPGQRIGQSRVVDRAGNVRRRSIDLGLPPTDGLACVLNPPRLPADGAARARMLCAASDARGRLVPDARVTAKVRHGTLKGPQRAEGGLLEWIYTAPRGLPAQPESILATWPQKGMNSREELSLQLVQGPAEKVSVNLPEAQVHYGSTVQVSMAVEDAFGRPRPGAQVALGAPVGELSAPREERPGFFQSTWTLPAEGERREISLTGRAFGPVATEPARISAWVRDGELFLGVSNLAGLPIPEQPLSIGGESRVTGADGTMSLGPPRPGKLEVVHGVWSGLRRTIHVLGPSGLVYPVDEPLVPAPVVRAVRLEPAVPVNIRLQVEGARVTYWIEDAQGRVLPDRKVHVVLSSGRMEGSEAREGRTRFTVVGAKPGRVSVSVADVTTGMTAVAEVKP</sequence>
<dbReference type="RefSeq" id="WP_321551297.1">
    <property type="nucleotide sequence ID" value="NZ_JAXIVS010000021.1"/>
</dbReference>
<evidence type="ECO:0008006" key="3">
    <source>
        <dbReference type="Google" id="ProtNLM"/>
    </source>
</evidence>
<reference evidence="1 2" key="1">
    <citation type="submission" date="2023-12" db="EMBL/GenBank/DDBJ databases">
        <title>the genome sequence of Hyalangium sp. s54d21.</title>
        <authorList>
            <person name="Zhang X."/>
        </authorList>
    </citation>
    <scope>NUCLEOTIDE SEQUENCE [LARGE SCALE GENOMIC DNA]</scope>
    <source>
        <strain evidence="2">s54d21</strain>
    </source>
</reference>
<proteinExistence type="predicted"/>